<evidence type="ECO:0000256" key="5">
    <source>
        <dbReference type="ARBA" id="ARBA00022679"/>
    </source>
</evidence>
<keyword evidence="10 13" id="KW-1133">Transmembrane helix</keyword>
<dbReference type="Proteomes" id="UP000318801">
    <property type="component" value="Unassembled WGS sequence"/>
</dbReference>
<feature type="transmembrane region" description="Helical" evidence="13">
    <location>
        <begin position="138"/>
        <end position="164"/>
    </location>
</feature>
<dbReference type="PROSITE" id="PS50885">
    <property type="entry name" value="HAMP"/>
    <property type="match status" value="1"/>
</dbReference>
<protein>
    <recommendedName>
        <fullName evidence="3">histidine kinase</fullName>
        <ecNumber evidence="3">2.7.13.3</ecNumber>
    </recommendedName>
</protein>
<evidence type="ECO:0000256" key="12">
    <source>
        <dbReference type="ARBA" id="ARBA00023136"/>
    </source>
</evidence>
<evidence type="ECO:0000256" key="8">
    <source>
        <dbReference type="ARBA" id="ARBA00022777"/>
    </source>
</evidence>
<dbReference type="GO" id="GO:0000155">
    <property type="term" value="F:phosphorelay sensor kinase activity"/>
    <property type="evidence" value="ECO:0007669"/>
    <property type="project" value="InterPro"/>
</dbReference>
<dbReference type="Pfam" id="PF02518">
    <property type="entry name" value="HATPase_c"/>
    <property type="match status" value="1"/>
</dbReference>
<dbReference type="EMBL" id="VHLG01000007">
    <property type="protein sequence ID" value="TPW30013.1"/>
    <property type="molecule type" value="Genomic_DNA"/>
</dbReference>
<dbReference type="GO" id="GO:0005886">
    <property type="term" value="C:plasma membrane"/>
    <property type="evidence" value="ECO:0007669"/>
    <property type="project" value="TreeGrafter"/>
</dbReference>
<keyword evidence="17" id="KW-1185">Reference proteome</keyword>
<dbReference type="InterPro" id="IPR036097">
    <property type="entry name" value="HisK_dim/P_sf"/>
</dbReference>
<dbReference type="Gene3D" id="3.30.565.10">
    <property type="entry name" value="Histidine kinase-like ATPase, C-terminal domain"/>
    <property type="match status" value="1"/>
</dbReference>
<dbReference type="GO" id="GO:0005524">
    <property type="term" value="F:ATP binding"/>
    <property type="evidence" value="ECO:0007669"/>
    <property type="project" value="UniProtKB-KW"/>
</dbReference>
<dbReference type="OrthoDB" id="8673316at2"/>
<dbReference type="InterPro" id="IPR005467">
    <property type="entry name" value="His_kinase_dom"/>
</dbReference>
<comment type="caution">
    <text evidence="16">The sequence shown here is derived from an EMBL/GenBank/DDBJ whole genome shotgun (WGS) entry which is preliminary data.</text>
</comment>
<feature type="domain" description="HAMP" evidence="15">
    <location>
        <begin position="165"/>
        <end position="217"/>
    </location>
</feature>
<keyword evidence="12 13" id="KW-0472">Membrane</keyword>
<keyword evidence="5" id="KW-0808">Transferase</keyword>
<evidence type="ECO:0000256" key="3">
    <source>
        <dbReference type="ARBA" id="ARBA00012438"/>
    </source>
</evidence>
<dbReference type="CDD" id="cd00082">
    <property type="entry name" value="HisKA"/>
    <property type="match status" value="1"/>
</dbReference>
<keyword evidence="6 13" id="KW-0812">Transmembrane</keyword>
<name>A0A506U6K2_9HYPH</name>
<dbReference type="SUPFAM" id="SSF47384">
    <property type="entry name" value="Homodimeric domain of signal transducing histidine kinase"/>
    <property type="match status" value="1"/>
</dbReference>
<dbReference type="PANTHER" id="PTHR45436:SF14">
    <property type="entry name" value="SENSOR PROTEIN QSEC"/>
    <property type="match status" value="1"/>
</dbReference>
<gene>
    <name evidence="16" type="ORF">FJU08_11820</name>
</gene>
<evidence type="ECO:0000256" key="10">
    <source>
        <dbReference type="ARBA" id="ARBA00022989"/>
    </source>
</evidence>
<dbReference type="PANTHER" id="PTHR45436">
    <property type="entry name" value="SENSOR HISTIDINE KINASE YKOH"/>
    <property type="match status" value="1"/>
</dbReference>
<evidence type="ECO:0000256" key="4">
    <source>
        <dbReference type="ARBA" id="ARBA00022553"/>
    </source>
</evidence>
<feature type="transmembrane region" description="Helical" evidence="13">
    <location>
        <begin position="20"/>
        <end position="41"/>
    </location>
</feature>
<dbReference type="InterPro" id="IPR004358">
    <property type="entry name" value="Sig_transdc_His_kin-like_C"/>
</dbReference>
<dbReference type="SMART" id="SM00388">
    <property type="entry name" value="HisKA"/>
    <property type="match status" value="1"/>
</dbReference>
<dbReference type="SMART" id="SM00387">
    <property type="entry name" value="HATPase_c"/>
    <property type="match status" value="1"/>
</dbReference>
<dbReference type="InterPro" id="IPR050428">
    <property type="entry name" value="TCS_sensor_his_kinase"/>
</dbReference>
<evidence type="ECO:0000313" key="16">
    <source>
        <dbReference type="EMBL" id="TPW30013.1"/>
    </source>
</evidence>
<evidence type="ECO:0000256" key="9">
    <source>
        <dbReference type="ARBA" id="ARBA00022840"/>
    </source>
</evidence>
<evidence type="ECO:0000259" key="15">
    <source>
        <dbReference type="PROSITE" id="PS50885"/>
    </source>
</evidence>
<sequence>MISRFLPPVRSLRGLLMREITLVLAAIWVFASAFILLGTWYDLHKSYIDQLSLLANTVATVLDKETISEASLEQTLHSRHNPNYFVIVRSAGRVVIRTPNSPETMDKNRFWFLEHAVSPSGKIEVYAGLRRDEMWETVFSVALSGAVPMLIGISATLVLLLTALRRGLRPVSALSEELSARNPDALDPIGTEDTPEELLPVTRALNDLFLRLKDALEKERRFVADASHELRTPLTAIRAQLDTVDRQGMDEASLAALGRVRLGVDRATRLVSQLLALARADTDMLAEPRPIAVDSVLAGIAAELYPQAVRARKELELQLEPVSLIGRPEDFEMMLGNLLENAIRYAHSTVTMSCRRDNGMLLIVVEDDGPGVAPDDRDALFERFRRGKRRADLSGAIHGAGLGLSIAATVAHRIGAEIALSEATIGGLSATIRMKL</sequence>
<keyword evidence="11" id="KW-0902">Two-component regulatory system</keyword>
<keyword evidence="8" id="KW-0418">Kinase</keyword>
<dbReference type="Gene3D" id="1.10.287.130">
    <property type="match status" value="1"/>
</dbReference>
<comment type="subcellular location">
    <subcellularLocation>
        <location evidence="2">Membrane</location>
        <topology evidence="2">Multi-pass membrane protein</topology>
    </subcellularLocation>
</comment>
<evidence type="ECO:0000313" key="17">
    <source>
        <dbReference type="Proteomes" id="UP000318801"/>
    </source>
</evidence>
<dbReference type="SUPFAM" id="SSF55874">
    <property type="entry name" value="ATPase domain of HSP90 chaperone/DNA topoisomerase II/histidine kinase"/>
    <property type="match status" value="1"/>
</dbReference>
<evidence type="ECO:0000256" key="1">
    <source>
        <dbReference type="ARBA" id="ARBA00000085"/>
    </source>
</evidence>
<reference evidence="16 17" key="1">
    <citation type="submission" date="2019-06" db="EMBL/GenBank/DDBJ databases">
        <authorList>
            <person name="Li M."/>
        </authorList>
    </citation>
    <scope>NUCLEOTIDE SEQUENCE [LARGE SCALE GENOMIC DNA]</scope>
    <source>
        <strain evidence="16 17">BGMRC2036</strain>
    </source>
</reference>
<proteinExistence type="predicted"/>
<dbReference type="InterPro" id="IPR036890">
    <property type="entry name" value="HATPase_C_sf"/>
</dbReference>
<keyword evidence="7" id="KW-0547">Nucleotide-binding</keyword>
<evidence type="ECO:0000256" key="7">
    <source>
        <dbReference type="ARBA" id="ARBA00022741"/>
    </source>
</evidence>
<evidence type="ECO:0000256" key="6">
    <source>
        <dbReference type="ARBA" id="ARBA00022692"/>
    </source>
</evidence>
<organism evidence="16 17">
    <name type="scientific">Martelella alba</name>
    <dbReference type="NCBI Taxonomy" id="2590451"/>
    <lineage>
        <taxon>Bacteria</taxon>
        <taxon>Pseudomonadati</taxon>
        <taxon>Pseudomonadota</taxon>
        <taxon>Alphaproteobacteria</taxon>
        <taxon>Hyphomicrobiales</taxon>
        <taxon>Aurantimonadaceae</taxon>
        <taxon>Martelella</taxon>
    </lineage>
</organism>
<feature type="domain" description="Histidine kinase" evidence="14">
    <location>
        <begin position="225"/>
        <end position="436"/>
    </location>
</feature>
<keyword evidence="4" id="KW-0597">Phosphoprotein</keyword>
<dbReference type="PRINTS" id="PR00344">
    <property type="entry name" value="BCTRLSENSOR"/>
</dbReference>
<dbReference type="InterPro" id="IPR003661">
    <property type="entry name" value="HisK_dim/P_dom"/>
</dbReference>
<evidence type="ECO:0000256" key="13">
    <source>
        <dbReference type="SAM" id="Phobius"/>
    </source>
</evidence>
<comment type="catalytic activity">
    <reaction evidence="1">
        <text>ATP + protein L-histidine = ADP + protein N-phospho-L-histidine.</text>
        <dbReference type="EC" id="2.7.13.3"/>
    </reaction>
</comment>
<evidence type="ECO:0000256" key="2">
    <source>
        <dbReference type="ARBA" id="ARBA00004141"/>
    </source>
</evidence>
<dbReference type="InterPro" id="IPR003594">
    <property type="entry name" value="HATPase_dom"/>
</dbReference>
<keyword evidence="9" id="KW-0067">ATP-binding</keyword>
<dbReference type="Pfam" id="PF00512">
    <property type="entry name" value="HisKA"/>
    <property type="match status" value="1"/>
</dbReference>
<dbReference type="AlphaFoldDB" id="A0A506U6K2"/>
<dbReference type="PROSITE" id="PS50109">
    <property type="entry name" value="HIS_KIN"/>
    <property type="match status" value="1"/>
</dbReference>
<evidence type="ECO:0000256" key="11">
    <source>
        <dbReference type="ARBA" id="ARBA00023012"/>
    </source>
</evidence>
<dbReference type="RefSeq" id="WP_141149223.1">
    <property type="nucleotide sequence ID" value="NZ_VHLG01000007.1"/>
</dbReference>
<dbReference type="EC" id="2.7.13.3" evidence="3"/>
<dbReference type="InterPro" id="IPR003660">
    <property type="entry name" value="HAMP_dom"/>
</dbReference>
<accession>A0A506U6K2</accession>
<evidence type="ECO:0000259" key="14">
    <source>
        <dbReference type="PROSITE" id="PS50109"/>
    </source>
</evidence>